<dbReference type="PIRSF" id="PIRSF005902">
    <property type="entry name" value="DNase_TatD"/>
    <property type="match status" value="1"/>
</dbReference>
<dbReference type="InterPro" id="IPR050891">
    <property type="entry name" value="TatD-type_Hydrolase"/>
</dbReference>
<gene>
    <name evidence="6" type="ORF">JX265_008076</name>
</gene>
<dbReference type="GO" id="GO:0005829">
    <property type="term" value="C:cytosol"/>
    <property type="evidence" value="ECO:0007669"/>
    <property type="project" value="TreeGrafter"/>
</dbReference>
<dbReference type="Gene3D" id="3.20.20.140">
    <property type="entry name" value="Metal-dependent hydrolases"/>
    <property type="match status" value="1"/>
</dbReference>
<evidence type="ECO:0000256" key="5">
    <source>
        <dbReference type="PIRSR" id="PIRSR005902-1"/>
    </source>
</evidence>
<organism evidence="6 7">
    <name type="scientific">Neoarthrinium moseri</name>
    <dbReference type="NCBI Taxonomy" id="1658444"/>
    <lineage>
        <taxon>Eukaryota</taxon>
        <taxon>Fungi</taxon>
        <taxon>Dikarya</taxon>
        <taxon>Ascomycota</taxon>
        <taxon>Pezizomycotina</taxon>
        <taxon>Sordariomycetes</taxon>
        <taxon>Xylariomycetidae</taxon>
        <taxon>Amphisphaeriales</taxon>
        <taxon>Apiosporaceae</taxon>
        <taxon>Neoarthrinium</taxon>
    </lineage>
</organism>
<keyword evidence="4" id="KW-0378">Hydrolase</keyword>
<comment type="caution">
    <text evidence="6">The sequence shown here is derived from an EMBL/GenBank/DDBJ whole genome shotgun (WGS) entry which is preliminary data.</text>
</comment>
<dbReference type="PANTHER" id="PTHR10060">
    <property type="entry name" value="TATD FAMILY DEOXYRIBONUCLEASE"/>
    <property type="match status" value="1"/>
</dbReference>
<comment type="similarity">
    <text evidence="1">Belongs to the metallo-dependent hydrolases superfamily. TatD-type hydrolase family.</text>
</comment>
<evidence type="ECO:0000256" key="3">
    <source>
        <dbReference type="ARBA" id="ARBA00022723"/>
    </source>
</evidence>
<evidence type="ECO:0000256" key="1">
    <source>
        <dbReference type="ARBA" id="ARBA00009275"/>
    </source>
</evidence>
<evidence type="ECO:0000313" key="6">
    <source>
        <dbReference type="EMBL" id="KAI1865753.1"/>
    </source>
</evidence>
<reference evidence="6" key="1">
    <citation type="submission" date="2021-03" db="EMBL/GenBank/DDBJ databases">
        <title>Revisited historic fungal species revealed as producer of novel bioactive compounds through whole genome sequencing and comparative genomics.</title>
        <authorList>
            <person name="Vignolle G.A."/>
            <person name="Hochenegger N."/>
            <person name="Mach R.L."/>
            <person name="Mach-Aigner A.R."/>
            <person name="Javad Rahimi M."/>
            <person name="Salim K.A."/>
            <person name="Chan C.M."/>
            <person name="Lim L.B.L."/>
            <person name="Cai F."/>
            <person name="Druzhinina I.S."/>
            <person name="U'Ren J.M."/>
            <person name="Derntl C."/>
        </authorList>
    </citation>
    <scope>NUCLEOTIDE SEQUENCE</scope>
    <source>
        <strain evidence="6">TUCIM 5799</strain>
    </source>
</reference>
<sequence>MSGNLLEGLPSGAPRAASRKLRYADVAVTATAKEFAGIYRGKKQHESDIPAMLGRALVAGCEKIMLTGMSLHDVDFNLEIAKSHQGQCFITVGCHPYHAKEVEGEDGYLDKLSTRIQELLAMQPCPLAAFGELGLDYDHLDYASKEVQQRAFRLQLDLAVKFDLPLFLHCRSAFADFRDILAPYMPRLQRKGLVHSFVGSEAEMIALIDLGLHISVNGFTFKTNESLRMVASIPLGCLHIETDAPWGIIQPSSDVAKRYLVHAPEAPSSKKRDKFEMGYMVKDRFESCLIERVALIVAGLKGLTVDEVADNAWRNSTSMFRLDKESD</sequence>
<proteinExistence type="inferred from homology"/>
<dbReference type="CDD" id="cd01310">
    <property type="entry name" value="TatD_DNAse"/>
    <property type="match status" value="1"/>
</dbReference>
<dbReference type="InterPro" id="IPR032466">
    <property type="entry name" value="Metal_Hydrolase"/>
</dbReference>
<dbReference type="Pfam" id="PF01026">
    <property type="entry name" value="TatD_DNase"/>
    <property type="match status" value="1"/>
</dbReference>
<evidence type="ECO:0000313" key="7">
    <source>
        <dbReference type="Proteomes" id="UP000829685"/>
    </source>
</evidence>
<dbReference type="SUPFAM" id="SSF51556">
    <property type="entry name" value="Metallo-dependent hydrolases"/>
    <property type="match status" value="1"/>
</dbReference>
<feature type="binding site" evidence="5">
    <location>
        <position position="243"/>
    </location>
    <ligand>
        <name>a divalent metal cation</name>
        <dbReference type="ChEBI" id="CHEBI:60240"/>
        <label>1</label>
    </ligand>
</feature>
<keyword evidence="2" id="KW-0540">Nuclease</keyword>
<keyword evidence="7" id="KW-1185">Reference proteome</keyword>
<keyword evidence="3 5" id="KW-0479">Metal-binding</keyword>
<evidence type="ECO:0000256" key="2">
    <source>
        <dbReference type="ARBA" id="ARBA00022722"/>
    </source>
</evidence>
<evidence type="ECO:0000256" key="4">
    <source>
        <dbReference type="ARBA" id="ARBA00022801"/>
    </source>
</evidence>
<feature type="binding site" evidence="5">
    <location>
        <position position="132"/>
    </location>
    <ligand>
        <name>a divalent metal cation</name>
        <dbReference type="ChEBI" id="CHEBI:60240"/>
        <label>1</label>
    </ligand>
</feature>
<accession>A0A9Q0AMQ6</accession>
<feature type="binding site" evidence="5">
    <location>
        <position position="195"/>
    </location>
    <ligand>
        <name>a divalent metal cation</name>
        <dbReference type="ChEBI" id="CHEBI:60240"/>
        <label>2</label>
    </ligand>
</feature>
<dbReference type="PANTHER" id="PTHR10060:SF15">
    <property type="entry name" value="DEOXYRIBONUCLEASE TATDN1"/>
    <property type="match status" value="1"/>
</dbReference>
<protein>
    <submittedName>
        <fullName evidence="6">Uncharacterized protein</fullName>
    </submittedName>
</protein>
<dbReference type="GO" id="GO:0046872">
    <property type="term" value="F:metal ion binding"/>
    <property type="evidence" value="ECO:0007669"/>
    <property type="project" value="UniProtKB-KW"/>
</dbReference>
<dbReference type="AlphaFoldDB" id="A0A9Q0AMQ6"/>
<dbReference type="GO" id="GO:0008296">
    <property type="term" value="F:3'-5'-DNA exonuclease activity"/>
    <property type="evidence" value="ECO:0007669"/>
    <property type="project" value="TreeGrafter"/>
</dbReference>
<dbReference type="InterPro" id="IPR001130">
    <property type="entry name" value="TatD-like"/>
</dbReference>
<feature type="binding site" evidence="5">
    <location>
        <position position="169"/>
    </location>
    <ligand>
        <name>a divalent metal cation</name>
        <dbReference type="ChEBI" id="CHEBI:60240"/>
        <label>2</label>
    </ligand>
</feature>
<name>A0A9Q0AMQ6_9PEZI</name>
<dbReference type="Proteomes" id="UP000829685">
    <property type="component" value="Unassembled WGS sequence"/>
</dbReference>
<dbReference type="EMBL" id="JAFIMR010000021">
    <property type="protein sequence ID" value="KAI1865753.1"/>
    <property type="molecule type" value="Genomic_DNA"/>
</dbReference>